<dbReference type="SUPFAM" id="SSF53474">
    <property type="entry name" value="alpha/beta-Hydrolases"/>
    <property type="match status" value="1"/>
</dbReference>
<dbReference type="STRING" id="1873176.BFN67_21845"/>
<evidence type="ECO:0000313" key="5">
    <source>
        <dbReference type="Proteomes" id="UP000191905"/>
    </source>
</evidence>
<dbReference type="Pfam" id="PF20434">
    <property type="entry name" value="BD-FAE"/>
    <property type="match status" value="1"/>
</dbReference>
<dbReference type="Gene3D" id="3.40.50.1820">
    <property type="entry name" value="alpha/beta hydrolase"/>
    <property type="match status" value="1"/>
</dbReference>
<protein>
    <recommendedName>
        <fullName evidence="3">BD-FAE-like domain-containing protein</fullName>
    </recommendedName>
</protein>
<dbReference type="InterPro" id="IPR049492">
    <property type="entry name" value="BD-FAE-like_dom"/>
</dbReference>
<dbReference type="EMBL" id="MDET01000030">
    <property type="protein sequence ID" value="OQM74454.1"/>
    <property type="molecule type" value="Genomic_DNA"/>
</dbReference>
<reference evidence="4 5" key="1">
    <citation type="journal article" date="2016" name="Int. J. Syst. Evol. Microbiol.">
        <title>Pseudaminobacter manganicus sp. nov., isolated from sludge of a manganese mine.</title>
        <authorList>
            <person name="Li J."/>
            <person name="Huang J."/>
            <person name="Liao S."/>
            <person name="Wang G."/>
        </authorList>
    </citation>
    <scope>NUCLEOTIDE SEQUENCE [LARGE SCALE GENOMIC DNA]</scope>
    <source>
        <strain evidence="4 5">JH-7</strain>
    </source>
</reference>
<dbReference type="PANTHER" id="PTHR48081:SF9">
    <property type="entry name" value="CARBOXYLESTERASE"/>
    <property type="match status" value="1"/>
</dbReference>
<comment type="caution">
    <text evidence="4">The sequence shown here is derived from an EMBL/GenBank/DDBJ whole genome shotgun (WGS) entry which is preliminary data.</text>
</comment>
<evidence type="ECO:0000259" key="3">
    <source>
        <dbReference type="Pfam" id="PF20434"/>
    </source>
</evidence>
<dbReference type="PANTHER" id="PTHR48081">
    <property type="entry name" value="AB HYDROLASE SUPERFAMILY PROTEIN C4A8.06C"/>
    <property type="match status" value="1"/>
</dbReference>
<name>A0A1V8RMS3_9HYPH</name>
<evidence type="ECO:0000313" key="4">
    <source>
        <dbReference type="EMBL" id="OQM74454.1"/>
    </source>
</evidence>
<keyword evidence="5" id="KW-1185">Reference proteome</keyword>
<dbReference type="InterPro" id="IPR050300">
    <property type="entry name" value="GDXG_lipolytic_enzyme"/>
</dbReference>
<keyword evidence="2" id="KW-0732">Signal</keyword>
<accession>A0A1V8RMS3</accession>
<dbReference type="Proteomes" id="UP000191905">
    <property type="component" value="Unassembled WGS sequence"/>
</dbReference>
<sequence length="288" mass="31048">MRLIYRTISALLPLFALAACSPALVLNLVTSSNGANIHKDIAYGQGPRHKLDVYSPGDVGNAPVAVFFYGGSWQSGNKQGYRFVASALAARGIVTIVPDYRLYPEVHYQGFLSDGAKAVRWAKDHAREYGGDPSKLFLIGHSAGAYIAAMLALDDEWLGKEGLSAGRDLKGFVGISGPYDFLPSNDREIVAIFSTAKTQALSQPVSFADGRRPPVLLLHGTGDSIVYPKNSTELAEKLRRSGTPVQLKLYPGVGHLEIIGAVGFPLRFIAPTLEDTVSFIQMHSTTAR</sequence>
<gene>
    <name evidence="4" type="ORF">BFN67_21845</name>
</gene>
<evidence type="ECO:0000256" key="2">
    <source>
        <dbReference type="SAM" id="SignalP"/>
    </source>
</evidence>
<proteinExistence type="predicted"/>
<evidence type="ECO:0000256" key="1">
    <source>
        <dbReference type="ARBA" id="ARBA00022801"/>
    </source>
</evidence>
<keyword evidence="1" id="KW-0378">Hydrolase</keyword>
<dbReference type="GO" id="GO:0016787">
    <property type="term" value="F:hydrolase activity"/>
    <property type="evidence" value="ECO:0007669"/>
    <property type="project" value="UniProtKB-KW"/>
</dbReference>
<dbReference type="InterPro" id="IPR029058">
    <property type="entry name" value="AB_hydrolase_fold"/>
</dbReference>
<organism evidence="4 5">
    <name type="scientific">Manganibacter manganicus</name>
    <dbReference type="NCBI Taxonomy" id="1873176"/>
    <lineage>
        <taxon>Bacteria</taxon>
        <taxon>Pseudomonadati</taxon>
        <taxon>Pseudomonadota</taxon>
        <taxon>Alphaproteobacteria</taxon>
        <taxon>Hyphomicrobiales</taxon>
        <taxon>Phyllobacteriaceae</taxon>
        <taxon>Manganibacter</taxon>
    </lineage>
</organism>
<dbReference type="AlphaFoldDB" id="A0A1V8RMS3"/>
<feature type="signal peptide" evidence="2">
    <location>
        <begin position="1"/>
        <end position="18"/>
    </location>
</feature>
<dbReference type="PROSITE" id="PS51257">
    <property type="entry name" value="PROKAR_LIPOPROTEIN"/>
    <property type="match status" value="1"/>
</dbReference>
<feature type="chain" id="PRO_5012144663" description="BD-FAE-like domain-containing protein" evidence="2">
    <location>
        <begin position="19"/>
        <end position="288"/>
    </location>
</feature>
<feature type="domain" description="BD-FAE-like" evidence="3">
    <location>
        <begin position="51"/>
        <end position="238"/>
    </location>
</feature>